<evidence type="ECO:0000256" key="1">
    <source>
        <dbReference type="SAM" id="MobiDB-lite"/>
    </source>
</evidence>
<comment type="caution">
    <text evidence="2">The sequence shown here is derived from an EMBL/GenBank/DDBJ whole genome shotgun (WGS) entry which is preliminary data.</text>
</comment>
<keyword evidence="3" id="KW-1185">Reference proteome</keyword>
<name>A0AAD4XWC5_9MAGN</name>
<sequence>CLLSSFLRFISFDYVKSLVPLRMNEEIILNKSEKKKHKRSKEKEALSSPKVPSEKKKKKKKRTELDANIGDVETENNF</sequence>
<proteinExistence type="predicted"/>
<dbReference type="Proteomes" id="UP001202328">
    <property type="component" value="Unassembled WGS sequence"/>
</dbReference>
<feature type="region of interest" description="Disordered" evidence="1">
    <location>
        <begin position="31"/>
        <end position="78"/>
    </location>
</feature>
<feature type="non-terminal residue" evidence="2">
    <location>
        <position position="78"/>
    </location>
</feature>
<evidence type="ECO:0000313" key="2">
    <source>
        <dbReference type="EMBL" id="KAI3961903.1"/>
    </source>
</evidence>
<gene>
    <name evidence="2" type="ORF">MKW98_022108</name>
</gene>
<accession>A0AAD4XWC5</accession>
<dbReference type="AlphaFoldDB" id="A0AAD4XWC5"/>
<evidence type="ECO:0000313" key="3">
    <source>
        <dbReference type="Proteomes" id="UP001202328"/>
    </source>
</evidence>
<protein>
    <submittedName>
        <fullName evidence="2">Uncharacterized protein</fullName>
    </submittedName>
</protein>
<dbReference type="EMBL" id="JAJJMB010000558">
    <property type="protein sequence ID" value="KAI3961903.1"/>
    <property type="molecule type" value="Genomic_DNA"/>
</dbReference>
<reference evidence="2" key="1">
    <citation type="submission" date="2022-04" db="EMBL/GenBank/DDBJ databases">
        <title>A functionally conserved STORR gene fusion in Papaver species that diverged 16.8 million years ago.</title>
        <authorList>
            <person name="Catania T."/>
        </authorList>
    </citation>
    <scope>NUCLEOTIDE SEQUENCE</scope>
    <source>
        <strain evidence="2">S-188037</strain>
    </source>
</reference>
<organism evidence="2 3">
    <name type="scientific">Papaver atlanticum</name>
    <dbReference type="NCBI Taxonomy" id="357466"/>
    <lineage>
        <taxon>Eukaryota</taxon>
        <taxon>Viridiplantae</taxon>
        <taxon>Streptophyta</taxon>
        <taxon>Embryophyta</taxon>
        <taxon>Tracheophyta</taxon>
        <taxon>Spermatophyta</taxon>
        <taxon>Magnoliopsida</taxon>
        <taxon>Ranunculales</taxon>
        <taxon>Papaveraceae</taxon>
        <taxon>Papaveroideae</taxon>
        <taxon>Papaver</taxon>
    </lineage>
</organism>